<feature type="region of interest" description="Disordered" evidence="1">
    <location>
        <begin position="1"/>
        <end position="35"/>
    </location>
</feature>
<evidence type="ECO:0000313" key="2">
    <source>
        <dbReference type="EMBL" id="RYO59801.1"/>
    </source>
</evidence>
<keyword evidence="3" id="KW-1185">Reference proteome</keyword>
<sequence>MSNDQCDNSICSSSSAPTNSGPSDSPRGQIFPSPGLYGSLLTHEVPKEESIDKLVSRIMAPPRDMYSADGKIVTLTKTWVVGLIGKDRFEDSGPLLYYVLCHGDELRDHGLEYGLSEKVLSWLISTKDTVELPIGHFSYV</sequence>
<evidence type="ECO:0000256" key="1">
    <source>
        <dbReference type="SAM" id="MobiDB-lite"/>
    </source>
</evidence>
<organism evidence="2 3">
    <name type="scientific">Alternaria arborescens</name>
    <dbReference type="NCBI Taxonomy" id="156630"/>
    <lineage>
        <taxon>Eukaryota</taxon>
        <taxon>Fungi</taxon>
        <taxon>Dikarya</taxon>
        <taxon>Ascomycota</taxon>
        <taxon>Pezizomycotina</taxon>
        <taxon>Dothideomycetes</taxon>
        <taxon>Pleosporomycetidae</taxon>
        <taxon>Pleosporales</taxon>
        <taxon>Pleosporineae</taxon>
        <taxon>Pleosporaceae</taxon>
        <taxon>Alternaria</taxon>
        <taxon>Alternaria sect. Alternaria</taxon>
    </lineage>
</organism>
<reference evidence="3" key="1">
    <citation type="journal article" date="2019" name="bioRxiv">
        <title>Genomics, evolutionary history and diagnostics of the Alternaria alternata species group including apple and Asian pear pathotypes.</title>
        <authorList>
            <person name="Armitage A.D."/>
            <person name="Cockerton H.M."/>
            <person name="Sreenivasaprasad S."/>
            <person name="Woodhall J.W."/>
            <person name="Lane C.R."/>
            <person name="Harrison R.J."/>
            <person name="Clarkson J.P."/>
        </authorList>
    </citation>
    <scope>NUCLEOTIDE SEQUENCE [LARGE SCALE GENOMIC DNA]</scope>
    <source>
        <strain evidence="3">RGR 97.0016</strain>
    </source>
</reference>
<comment type="caution">
    <text evidence="2">The sequence shown here is derived from an EMBL/GenBank/DDBJ whole genome shotgun (WGS) entry which is preliminary data.</text>
</comment>
<feature type="compositionally biased region" description="Polar residues" evidence="1">
    <location>
        <begin position="1"/>
        <end position="11"/>
    </location>
</feature>
<dbReference type="AlphaFoldDB" id="A0A4Q4RRZ1"/>
<gene>
    <name evidence="2" type="ORF">AA0113_g7584</name>
</gene>
<proteinExistence type="predicted"/>
<dbReference type="EMBL" id="PEJP01000029">
    <property type="protein sequence ID" value="RYO59801.1"/>
    <property type="molecule type" value="Genomic_DNA"/>
</dbReference>
<accession>A0A4Q4RRZ1</accession>
<dbReference type="OrthoDB" id="3684933at2759"/>
<evidence type="ECO:0000313" key="3">
    <source>
        <dbReference type="Proteomes" id="UP000293823"/>
    </source>
</evidence>
<protein>
    <submittedName>
        <fullName evidence="2">Uncharacterized protein</fullName>
    </submittedName>
</protein>
<dbReference type="Proteomes" id="UP000293823">
    <property type="component" value="Unassembled WGS sequence"/>
</dbReference>
<feature type="compositionally biased region" description="Low complexity" evidence="1">
    <location>
        <begin position="12"/>
        <end position="25"/>
    </location>
</feature>
<name>A0A4Q4RRZ1_9PLEO</name>